<dbReference type="Pfam" id="PF06594">
    <property type="entry name" value="HCBP_related"/>
    <property type="match status" value="1"/>
</dbReference>
<dbReference type="Pfam" id="PF00353">
    <property type="entry name" value="HemolysinCabind"/>
    <property type="match status" value="2"/>
</dbReference>
<evidence type="ECO:0000256" key="1">
    <source>
        <dbReference type="ARBA" id="ARBA00004613"/>
    </source>
</evidence>
<dbReference type="AlphaFoldDB" id="A0A0R3N5P3"/>
<evidence type="ECO:0000256" key="2">
    <source>
        <dbReference type="ARBA" id="ARBA00022525"/>
    </source>
</evidence>
<dbReference type="PANTHER" id="PTHR38340:SF1">
    <property type="entry name" value="S-LAYER PROTEIN"/>
    <property type="match status" value="1"/>
</dbReference>
<keyword evidence="2" id="KW-0964">Secreted</keyword>
<evidence type="ECO:0000313" key="4">
    <source>
        <dbReference type="EMBL" id="KRR27784.1"/>
    </source>
</evidence>
<dbReference type="SUPFAM" id="SSF51120">
    <property type="entry name" value="beta-Roll"/>
    <property type="match status" value="2"/>
</dbReference>
<reference evidence="4 5" key="1">
    <citation type="submission" date="2014-03" db="EMBL/GenBank/DDBJ databases">
        <title>Bradyrhizobium valentinum sp. nov., isolated from effective nodules of Lupinus mariae-josephae, a lupine endemic of basic-lime soils in Eastern Spain.</title>
        <authorList>
            <person name="Duran D."/>
            <person name="Rey L."/>
            <person name="Navarro A."/>
            <person name="Busquets A."/>
            <person name="Imperial J."/>
            <person name="Ruiz-Argueso T."/>
        </authorList>
    </citation>
    <scope>NUCLEOTIDE SEQUENCE [LARGE SCALE GENOMIC DNA]</scope>
    <source>
        <strain evidence="4 5">CCBAU 23086</strain>
    </source>
</reference>
<name>A0A0R3N5P3_9BRAD</name>
<dbReference type="InterPro" id="IPR018511">
    <property type="entry name" value="Hemolysin-typ_Ca-bd_CS"/>
</dbReference>
<dbReference type="InterPro" id="IPR010566">
    <property type="entry name" value="Haemolys_ca-bd"/>
</dbReference>
<dbReference type="InterPro" id="IPR050557">
    <property type="entry name" value="RTX_toxin/Mannuronan_C5-epim"/>
</dbReference>
<accession>A0A0R3N5P3</accession>
<dbReference type="GO" id="GO:0005576">
    <property type="term" value="C:extracellular region"/>
    <property type="evidence" value="ECO:0007669"/>
    <property type="project" value="UniProtKB-SubCell"/>
</dbReference>
<comment type="caution">
    <text evidence="4">The sequence shown here is derived from an EMBL/GenBank/DDBJ whole genome shotgun (WGS) entry which is preliminary data.</text>
</comment>
<dbReference type="GO" id="GO:0005509">
    <property type="term" value="F:calcium ion binding"/>
    <property type="evidence" value="ECO:0007669"/>
    <property type="project" value="InterPro"/>
</dbReference>
<dbReference type="InterPro" id="IPR011049">
    <property type="entry name" value="Serralysin-like_metalloprot_C"/>
</dbReference>
<evidence type="ECO:0000313" key="5">
    <source>
        <dbReference type="Proteomes" id="UP000051660"/>
    </source>
</evidence>
<dbReference type="EMBL" id="LLYB01000034">
    <property type="protein sequence ID" value="KRR27784.1"/>
    <property type="molecule type" value="Genomic_DNA"/>
</dbReference>
<dbReference type="Gene3D" id="2.150.10.10">
    <property type="entry name" value="Serralysin-like metalloprotease, C-terminal"/>
    <property type="match status" value="2"/>
</dbReference>
<dbReference type="Proteomes" id="UP000051660">
    <property type="component" value="Unassembled WGS sequence"/>
</dbReference>
<dbReference type="PROSITE" id="PS00330">
    <property type="entry name" value="HEMOLYSIN_CALCIUM"/>
    <property type="match status" value="3"/>
</dbReference>
<comment type="subcellular location">
    <subcellularLocation>
        <location evidence="1">Secreted</location>
    </subcellularLocation>
</comment>
<dbReference type="PANTHER" id="PTHR38340">
    <property type="entry name" value="S-LAYER PROTEIN"/>
    <property type="match status" value="1"/>
</dbReference>
<dbReference type="InterPro" id="IPR001343">
    <property type="entry name" value="Hemolysn_Ca-bd"/>
</dbReference>
<protein>
    <recommendedName>
        <fullName evidence="3">Haemolysin-type calcium binding-related domain-containing protein</fullName>
    </recommendedName>
</protein>
<evidence type="ECO:0000259" key="3">
    <source>
        <dbReference type="Pfam" id="PF06594"/>
    </source>
</evidence>
<feature type="domain" description="Haemolysin-type calcium binding-related" evidence="3">
    <location>
        <begin position="169"/>
        <end position="215"/>
    </location>
</feature>
<dbReference type="PRINTS" id="PR00313">
    <property type="entry name" value="CABNDNGRPT"/>
</dbReference>
<organism evidence="4 5">
    <name type="scientific">Bradyrhizobium lablabi</name>
    <dbReference type="NCBI Taxonomy" id="722472"/>
    <lineage>
        <taxon>Bacteria</taxon>
        <taxon>Pseudomonadati</taxon>
        <taxon>Pseudomonadota</taxon>
        <taxon>Alphaproteobacteria</taxon>
        <taxon>Hyphomicrobiales</taxon>
        <taxon>Nitrobacteraceae</taxon>
        <taxon>Bradyrhizobium</taxon>
    </lineage>
</organism>
<sequence length="568" mass="58280">MLSNGSVVPVQVSVVGTAGNDTLTGTAGADAIQGLAGNDTLDTGLGDDTLNGATGSDLLKGGGGNDTYVFARGDGADTVYDDYRTTTTTTTWVTSGYYTQQYVSDGYYSSDGYGNSYWVDTSYYQTVWVDTSHYVSNTVENRYDGGADVLSFGSGVSASDLLISLSGNDLIIGVKDPANPNATLAQLTDKITLQNWTDPLNRVETLKFADGTTLNIGSLSAFQSGTSGNDTITGTSANSWLSGGLGNDAITGGAGNDVLIGGAGNDTLNGGAGTDVAVFSGNVADYTISYNAATQAFVVTDLRSGSPDGIDTVTGVETFRFANGGFASTNYTSAPIILDLDGNGVDVIQLNASTAQFDVDGLAGRERTAWVSSSDGLLAIDLAADGEAGPNGVIDQTSEIVFTEWAPEASSDMAALRQVFDTNHNGLLDSGDDRWGDFRVWRDANGDGISQLGEVRTLGDMGIVSIGLNPTGSAAMLQDGSIIQGLSSFTRADGSAGLAGDVALAYQGGVNETGHGSALGDSMSGNQFAQLVQAMATHSGYFAGFETVVSQATPNDQMPLGTIATPVH</sequence>
<proteinExistence type="predicted"/>
<gene>
    <name evidence="4" type="ORF">CQ14_07985</name>
</gene>